<organism evidence="2 3">
    <name type="scientific">Acinonyx jubatus</name>
    <name type="common">Cheetah</name>
    <dbReference type="NCBI Taxonomy" id="32536"/>
    <lineage>
        <taxon>Eukaryota</taxon>
        <taxon>Metazoa</taxon>
        <taxon>Chordata</taxon>
        <taxon>Craniata</taxon>
        <taxon>Vertebrata</taxon>
        <taxon>Euteleostomi</taxon>
        <taxon>Mammalia</taxon>
        <taxon>Eutheria</taxon>
        <taxon>Laurasiatheria</taxon>
        <taxon>Carnivora</taxon>
        <taxon>Feliformia</taxon>
        <taxon>Felidae</taxon>
        <taxon>Felinae</taxon>
        <taxon>Acinonyx</taxon>
    </lineage>
</organism>
<name>A0ABM3PJA8_ACIJB</name>
<feature type="compositionally biased region" description="Low complexity" evidence="1">
    <location>
        <begin position="95"/>
        <end position="105"/>
    </location>
</feature>
<gene>
    <name evidence="3" type="primary">LOC113601005</name>
</gene>
<feature type="compositionally biased region" description="Pro residues" evidence="1">
    <location>
        <begin position="84"/>
        <end position="94"/>
    </location>
</feature>
<evidence type="ECO:0000256" key="1">
    <source>
        <dbReference type="SAM" id="MobiDB-lite"/>
    </source>
</evidence>
<dbReference type="GeneID" id="113601005"/>
<evidence type="ECO:0000313" key="3">
    <source>
        <dbReference type="RefSeq" id="XP_053071760.1"/>
    </source>
</evidence>
<dbReference type="Proteomes" id="UP001652583">
    <property type="component" value="Chromosome A1"/>
</dbReference>
<proteinExistence type="predicted"/>
<keyword evidence="2" id="KW-1185">Reference proteome</keyword>
<reference evidence="3" key="1">
    <citation type="submission" date="2025-08" db="UniProtKB">
        <authorList>
            <consortium name="RefSeq"/>
        </authorList>
    </citation>
    <scope>IDENTIFICATION</scope>
    <source>
        <tissue evidence="3">Blood</tissue>
    </source>
</reference>
<feature type="compositionally biased region" description="Low complexity" evidence="1">
    <location>
        <begin position="61"/>
        <end position="83"/>
    </location>
</feature>
<feature type="region of interest" description="Disordered" evidence="1">
    <location>
        <begin position="16"/>
        <end position="175"/>
    </location>
</feature>
<protein>
    <submittedName>
        <fullName evidence="3">Translation initiation factor IF-2-like</fullName>
    </submittedName>
</protein>
<accession>A0ABM3PJA8</accession>
<dbReference type="RefSeq" id="XP_053071760.1">
    <property type="nucleotide sequence ID" value="XM_053215785.1"/>
</dbReference>
<sequence length="175" mass="18468">MDTQTFWRGLGWGPLRTILGENQRPTVQNHTHSPREEDGFLSAGDGWAPPRKCGSHRPTTRRPSPASVRSRASESPRSAAALPAPGPPRAPPLPTAARTGAPAPGAGAGVGVGEHSPGEDKARRQPRLAPRGREREAAGARSPPGTKTRSSRSGFAGCSHWTDRAAARSLWGARK</sequence>
<evidence type="ECO:0000313" key="2">
    <source>
        <dbReference type="Proteomes" id="UP001652583"/>
    </source>
</evidence>